<reference evidence="3" key="1">
    <citation type="journal article" date="2019" name="Int. J. Syst. Evol. Microbiol.">
        <title>The Global Catalogue of Microorganisms (GCM) 10K type strain sequencing project: providing services to taxonomists for standard genome sequencing and annotation.</title>
        <authorList>
            <consortium name="The Broad Institute Genomics Platform"/>
            <consortium name="The Broad Institute Genome Sequencing Center for Infectious Disease"/>
            <person name="Wu L."/>
            <person name="Ma J."/>
        </authorList>
    </citation>
    <scope>NUCLEOTIDE SEQUENCE [LARGE SCALE GENOMIC DNA]</scope>
    <source>
        <strain evidence="3">NBRC 107715</strain>
    </source>
</reference>
<keyword evidence="3" id="KW-1185">Reference proteome</keyword>
<comment type="caution">
    <text evidence="2">The sequence shown here is derived from an EMBL/GenBank/DDBJ whole genome shotgun (WGS) entry which is preliminary data.</text>
</comment>
<evidence type="ECO:0000259" key="1">
    <source>
        <dbReference type="SMART" id="SM00460"/>
    </source>
</evidence>
<evidence type="ECO:0000313" key="2">
    <source>
        <dbReference type="EMBL" id="GLS62415.1"/>
    </source>
</evidence>
<organism evidence="2 3">
    <name type="scientific">Methylobacterium oxalidis</name>
    <dbReference type="NCBI Taxonomy" id="944322"/>
    <lineage>
        <taxon>Bacteria</taxon>
        <taxon>Pseudomonadati</taxon>
        <taxon>Pseudomonadota</taxon>
        <taxon>Alphaproteobacteria</taxon>
        <taxon>Hyphomicrobiales</taxon>
        <taxon>Methylobacteriaceae</taxon>
        <taxon>Methylobacterium</taxon>
    </lineage>
</organism>
<dbReference type="Pfam" id="PF01841">
    <property type="entry name" value="Transglut_core"/>
    <property type="match status" value="1"/>
</dbReference>
<dbReference type="InterPro" id="IPR013589">
    <property type="entry name" value="Bac_transglu_N"/>
</dbReference>
<gene>
    <name evidence="2" type="ORF">GCM10007888_07960</name>
</gene>
<dbReference type="Pfam" id="PF08379">
    <property type="entry name" value="Bact_transglu_N"/>
    <property type="match status" value="1"/>
</dbReference>
<dbReference type="InterPro" id="IPR002931">
    <property type="entry name" value="Transglutaminase-like"/>
</dbReference>
<dbReference type="SMART" id="SM00460">
    <property type="entry name" value="TGc"/>
    <property type="match status" value="1"/>
</dbReference>
<evidence type="ECO:0000313" key="3">
    <source>
        <dbReference type="Proteomes" id="UP001156856"/>
    </source>
</evidence>
<dbReference type="PANTHER" id="PTHR33490">
    <property type="entry name" value="BLR5614 PROTEIN-RELATED"/>
    <property type="match status" value="1"/>
</dbReference>
<sequence length="354" mass="37771">MKASLWILHGAGHTWAGGRPAGSLTDPTGLDASREMLQFFVSHAKGGGAPTLLPLWMNQLGPVPEERPLVHLRIHHRTTYRYKQPVGLGPHRLMLRPREARDLRLLSSDIIVTPDAAVSWANDVAGNAVATVTFGTPSDTLVIDSVAHVEILALPYPVFNIAASAISFPFRYSDDEWTDLGALTVRQYPDGGRLQNWAQGFVAGYPTDTLSLLKDINAGVGSGITYQAREDEGTQSPDQTLSSGLGSCRDLATLFVEAARSLGFGARVVSGYLHDPTRALLGSADAGSTHAWSEVYLPSAGWVTFDPTNCSVGGVNLIPVAVARDIRQAMPVVGSFIGPADAFLDMSVAVQVSD</sequence>
<proteinExistence type="predicted"/>
<dbReference type="SUPFAM" id="SSF54001">
    <property type="entry name" value="Cysteine proteinases"/>
    <property type="match status" value="1"/>
</dbReference>
<dbReference type="Proteomes" id="UP001156856">
    <property type="component" value="Unassembled WGS sequence"/>
</dbReference>
<dbReference type="PANTHER" id="PTHR33490:SF1">
    <property type="entry name" value="SLL1233 PROTEIN"/>
    <property type="match status" value="1"/>
</dbReference>
<name>A0ABQ6DC64_9HYPH</name>
<accession>A0ABQ6DC64</accession>
<feature type="domain" description="Transglutaminase-like" evidence="1">
    <location>
        <begin position="240"/>
        <end position="309"/>
    </location>
</feature>
<dbReference type="Gene3D" id="3.10.620.30">
    <property type="match status" value="1"/>
</dbReference>
<dbReference type="InterPro" id="IPR038765">
    <property type="entry name" value="Papain-like_cys_pep_sf"/>
</dbReference>
<protein>
    <submittedName>
        <fullName evidence="2">Transglutaminase</fullName>
    </submittedName>
</protein>
<dbReference type="EMBL" id="BSPK01000009">
    <property type="protein sequence ID" value="GLS62415.1"/>
    <property type="molecule type" value="Genomic_DNA"/>
</dbReference>